<reference evidence="3" key="1">
    <citation type="journal article" date="2019" name="Int. J. Syst. Evol. Microbiol.">
        <title>The Global Catalogue of Microorganisms (GCM) 10K type strain sequencing project: providing services to taxonomists for standard genome sequencing and annotation.</title>
        <authorList>
            <consortium name="The Broad Institute Genomics Platform"/>
            <consortium name="The Broad Institute Genome Sequencing Center for Infectious Disease"/>
            <person name="Wu L."/>
            <person name="Ma J."/>
        </authorList>
    </citation>
    <scope>NUCLEOTIDE SEQUENCE [LARGE SCALE GENOMIC DNA]</scope>
    <source>
        <strain evidence="3">KACC 12822</strain>
    </source>
</reference>
<dbReference type="EMBL" id="JBHSMM010000001">
    <property type="protein sequence ID" value="MFC5438443.1"/>
    <property type="molecule type" value="Genomic_DNA"/>
</dbReference>
<protein>
    <submittedName>
        <fullName evidence="2">DUF2946 family protein</fullName>
    </submittedName>
</protein>
<keyword evidence="1" id="KW-0812">Transmembrane</keyword>
<organism evidence="2 3">
    <name type="scientific">Rhodanobacter ginsenosidimutans</name>
    <dbReference type="NCBI Taxonomy" id="490571"/>
    <lineage>
        <taxon>Bacteria</taxon>
        <taxon>Pseudomonadati</taxon>
        <taxon>Pseudomonadota</taxon>
        <taxon>Gammaproteobacteria</taxon>
        <taxon>Lysobacterales</taxon>
        <taxon>Rhodanobacteraceae</taxon>
        <taxon>Rhodanobacter</taxon>
    </lineage>
</organism>
<evidence type="ECO:0000313" key="2">
    <source>
        <dbReference type="EMBL" id="MFC5438443.1"/>
    </source>
</evidence>
<evidence type="ECO:0000256" key="1">
    <source>
        <dbReference type="SAM" id="Phobius"/>
    </source>
</evidence>
<dbReference type="InterPro" id="IPR021333">
    <property type="entry name" value="DUF2946"/>
</dbReference>
<keyword evidence="3" id="KW-1185">Reference proteome</keyword>
<proteinExistence type="predicted"/>
<keyword evidence="1" id="KW-0472">Membrane</keyword>
<dbReference type="Proteomes" id="UP001596018">
    <property type="component" value="Unassembled WGS sequence"/>
</dbReference>
<evidence type="ECO:0000313" key="3">
    <source>
        <dbReference type="Proteomes" id="UP001596018"/>
    </source>
</evidence>
<dbReference type="RefSeq" id="WP_377337538.1">
    <property type="nucleotide sequence ID" value="NZ_JALBWS010000015.1"/>
</dbReference>
<comment type="caution">
    <text evidence="2">The sequence shown here is derived from an EMBL/GenBank/DDBJ whole genome shotgun (WGS) entry which is preliminary data.</text>
</comment>
<keyword evidence="1" id="KW-1133">Transmembrane helix</keyword>
<dbReference type="Pfam" id="PF11162">
    <property type="entry name" value="DUF2946"/>
    <property type="match status" value="1"/>
</dbReference>
<name>A0ABW0JQQ4_9GAMM</name>
<gene>
    <name evidence="2" type="ORF">ACFPK0_00300</name>
</gene>
<feature type="transmembrane region" description="Helical" evidence="1">
    <location>
        <begin position="69"/>
        <end position="92"/>
    </location>
</feature>
<sequence length="194" mass="20517">MSFGFIAALFGRHGRTRWVPSGRQRVAERGARVVSTHRTWLAAAAVVPQAHALHVSRTGRMKLRGYRRLIAVAAHLALLLAVCAPVASRLLMPGNMAMNAQVMTTPGEPTATRNAAAVDTQGTAQHPDGKLPTDACAYCSLFAQLPYVVTFAATVATLPALPVPLFPTAQVKLGDQPALLAFRPRGPPADPALA</sequence>
<accession>A0ABW0JQQ4</accession>